<evidence type="ECO:0000256" key="3">
    <source>
        <dbReference type="ARBA" id="ARBA00022989"/>
    </source>
</evidence>
<evidence type="ECO:0000256" key="2">
    <source>
        <dbReference type="ARBA" id="ARBA00022692"/>
    </source>
</evidence>
<dbReference type="EMBL" id="CADCUK010000108">
    <property type="protein sequence ID" value="CAA9373865.1"/>
    <property type="molecule type" value="Genomic_DNA"/>
</dbReference>
<dbReference type="AlphaFoldDB" id="A0A6J4N095"/>
<dbReference type="PANTHER" id="PTHR30249">
    <property type="entry name" value="PUTATIVE SEROTONIN TRANSPORTER"/>
    <property type="match status" value="1"/>
</dbReference>
<feature type="transmembrane region" description="Helical" evidence="5">
    <location>
        <begin position="216"/>
        <end position="236"/>
    </location>
</feature>
<feature type="transmembrane region" description="Helical" evidence="5">
    <location>
        <begin position="40"/>
        <end position="59"/>
    </location>
</feature>
<evidence type="ECO:0000256" key="5">
    <source>
        <dbReference type="SAM" id="Phobius"/>
    </source>
</evidence>
<evidence type="ECO:0000313" key="6">
    <source>
        <dbReference type="EMBL" id="CAA9373865.1"/>
    </source>
</evidence>
<feature type="transmembrane region" description="Helical" evidence="5">
    <location>
        <begin position="65"/>
        <end position="85"/>
    </location>
</feature>
<feature type="transmembrane region" description="Helical" evidence="5">
    <location>
        <begin position="143"/>
        <end position="173"/>
    </location>
</feature>
<keyword evidence="3 5" id="KW-1133">Transmembrane helix</keyword>
<feature type="transmembrane region" description="Helical" evidence="5">
    <location>
        <begin position="97"/>
        <end position="123"/>
    </location>
</feature>
<protein>
    <submittedName>
        <fullName evidence="6">LrgA-associated membrane protein LrgB</fullName>
    </submittedName>
</protein>
<dbReference type="InterPro" id="IPR007300">
    <property type="entry name" value="CidB/LrgB"/>
</dbReference>
<organism evidence="6">
    <name type="scientific">uncultured Nocardioidaceae bacterium</name>
    <dbReference type="NCBI Taxonomy" id="253824"/>
    <lineage>
        <taxon>Bacteria</taxon>
        <taxon>Bacillati</taxon>
        <taxon>Actinomycetota</taxon>
        <taxon>Actinomycetes</taxon>
        <taxon>Propionibacteriales</taxon>
        <taxon>Nocardioidaceae</taxon>
        <taxon>environmental samples</taxon>
    </lineage>
</organism>
<comment type="subcellular location">
    <subcellularLocation>
        <location evidence="1">Membrane</location>
        <topology evidence="1">Multi-pass membrane protein</topology>
    </subcellularLocation>
</comment>
<gene>
    <name evidence="6" type="ORF">AVDCRST_MAG47-1574</name>
</gene>
<accession>A0A6J4N095</accession>
<evidence type="ECO:0000256" key="1">
    <source>
        <dbReference type="ARBA" id="ARBA00004141"/>
    </source>
</evidence>
<proteinExistence type="predicted"/>
<reference evidence="6" key="1">
    <citation type="submission" date="2020-02" db="EMBL/GenBank/DDBJ databases">
        <authorList>
            <person name="Meier V. D."/>
        </authorList>
    </citation>
    <scope>NUCLEOTIDE SEQUENCE</scope>
    <source>
        <strain evidence="6">AVDCRST_MAG47</strain>
    </source>
</reference>
<name>A0A6J4N095_9ACTN</name>
<feature type="transmembrane region" description="Helical" evidence="5">
    <location>
        <begin position="6"/>
        <end position="28"/>
    </location>
</feature>
<dbReference type="Pfam" id="PF04172">
    <property type="entry name" value="LrgB"/>
    <property type="match status" value="1"/>
</dbReference>
<dbReference type="PANTHER" id="PTHR30249:SF0">
    <property type="entry name" value="PLASTIDAL GLYCOLATE_GLYCERATE TRANSLOCATOR 1, CHLOROPLASTIC"/>
    <property type="match status" value="1"/>
</dbReference>
<keyword evidence="2 5" id="KW-0812">Transmembrane</keyword>
<evidence type="ECO:0000256" key="4">
    <source>
        <dbReference type="ARBA" id="ARBA00023136"/>
    </source>
</evidence>
<dbReference type="GO" id="GO:0016020">
    <property type="term" value="C:membrane"/>
    <property type="evidence" value="ECO:0007669"/>
    <property type="project" value="UniProtKB-SubCell"/>
</dbReference>
<sequence length="237" mass="24357">MHLDEAWTSVSTSPVLGVALTLAAYQLARWLWLRAGNHPGVNPVLIAIVVVGFALWVLGIDYDTYMEGGSVIALLLGPATVALAWPLHLEMALVRRAVLPILLGVAAGSAVAIVVAVGSTRLLGGSEELALAMAPKSTTTPVAIALSQTIGGIPALTAVLTILTGITGAVIGPRVLTLMRVRNKVVRGLAVGVASHGIGTAQMIQESRTEGAFSGLAMALTALATSVWLPLLVPLLT</sequence>
<feature type="transmembrane region" description="Helical" evidence="5">
    <location>
        <begin position="185"/>
        <end position="204"/>
    </location>
</feature>
<keyword evidence="4 5" id="KW-0472">Membrane</keyword>